<proteinExistence type="predicted"/>
<keyword evidence="3" id="KW-1185">Reference proteome</keyword>
<reference evidence="2" key="1">
    <citation type="journal article" date="2022" name="Int. J. Mol. Sci.">
        <title>Draft Genome of Tanacetum Coccineum: Genomic Comparison of Closely Related Tanacetum-Family Plants.</title>
        <authorList>
            <person name="Yamashiro T."/>
            <person name="Shiraishi A."/>
            <person name="Nakayama K."/>
            <person name="Satake H."/>
        </authorList>
    </citation>
    <scope>NUCLEOTIDE SEQUENCE</scope>
</reference>
<dbReference type="Proteomes" id="UP001151760">
    <property type="component" value="Unassembled WGS sequence"/>
</dbReference>
<dbReference type="EMBL" id="BQNB010011702">
    <property type="protein sequence ID" value="GJS94067.1"/>
    <property type="molecule type" value="Genomic_DNA"/>
</dbReference>
<protein>
    <submittedName>
        <fullName evidence="2">Uncharacterized protein</fullName>
    </submittedName>
</protein>
<accession>A0ABQ4ZVR3</accession>
<feature type="region of interest" description="Disordered" evidence="1">
    <location>
        <begin position="130"/>
        <end position="169"/>
    </location>
</feature>
<evidence type="ECO:0000256" key="1">
    <source>
        <dbReference type="SAM" id="MobiDB-lite"/>
    </source>
</evidence>
<name>A0ABQ4ZVR3_9ASTR</name>
<evidence type="ECO:0000313" key="2">
    <source>
        <dbReference type="EMBL" id="GJS94067.1"/>
    </source>
</evidence>
<evidence type="ECO:0000313" key="3">
    <source>
        <dbReference type="Proteomes" id="UP001151760"/>
    </source>
</evidence>
<organism evidence="2 3">
    <name type="scientific">Tanacetum coccineum</name>
    <dbReference type="NCBI Taxonomy" id="301880"/>
    <lineage>
        <taxon>Eukaryota</taxon>
        <taxon>Viridiplantae</taxon>
        <taxon>Streptophyta</taxon>
        <taxon>Embryophyta</taxon>
        <taxon>Tracheophyta</taxon>
        <taxon>Spermatophyta</taxon>
        <taxon>Magnoliopsida</taxon>
        <taxon>eudicotyledons</taxon>
        <taxon>Gunneridae</taxon>
        <taxon>Pentapetalae</taxon>
        <taxon>asterids</taxon>
        <taxon>campanulids</taxon>
        <taxon>Asterales</taxon>
        <taxon>Asteraceae</taxon>
        <taxon>Asteroideae</taxon>
        <taxon>Anthemideae</taxon>
        <taxon>Anthemidinae</taxon>
        <taxon>Tanacetum</taxon>
    </lineage>
</organism>
<gene>
    <name evidence="2" type="ORF">Tco_0801035</name>
</gene>
<sequence>MASPRRLRPLERLLLKAKLPVSMQLQLSPERITCLYRFALTEQPRLLSQIPDEHIRMSMESSRLLAILTSRVTVWGIDYVAESPVKELSYVPVLDVSLIPGSNRIHPRRTIQRMEKWIEPANHLMTRWRMGTERRSHKRMNGTPGPDRTRDSDNPGNRQKEMGRILESA</sequence>
<comment type="caution">
    <text evidence="2">The sequence shown here is derived from an EMBL/GenBank/DDBJ whole genome shotgun (WGS) entry which is preliminary data.</text>
</comment>
<reference evidence="2" key="2">
    <citation type="submission" date="2022-01" db="EMBL/GenBank/DDBJ databases">
        <authorList>
            <person name="Yamashiro T."/>
            <person name="Shiraishi A."/>
            <person name="Satake H."/>
            <person name="Nakayama K."/>
        </authorList>
    </citation>
    <scope>NUCLEOTIDE SEQUENCE</scope>
</reference>
<feature type="compositionally biased region" description="Basic and acidic residues" evidence="1">
    <location>
        <begin position="147"/>
        <end position="169"/>
    </location>
</feature>